<keyword evidence="2 4" id="KW-0863">Zinc-finger</keyword>
<dbReference type="GO" id="GO:0008270">
    <property type="term" value="F:zinc ion binding"/>
    <property type="evidence" value="ECO:0007669"/>
    <property type="project" value="UniProtKB-KW"/>
</dbReference>
<keyword evidence="1" id="KW-0479">Metal-binding</keyword>
<protein>
    <recommendedName>
        <fullName evidence="5">MYND-type domain-containing protein</fullName>
    </recommendedName>
</protein>
<dbReference type="Pfam" id="PF01753">
    <property type="entry name" value="zf-MYND"/>
    <property type="match status" value="1"/>
</dbReference>
<reference evidence="6 7" key="1">
    <citation type="submission" date="2016-03" db="EMBL/GenBank/DDBJ databases">
        <title>Comparative genomics of Pseudogymnoascus destructans, the fungus causing white-nose syndrome of bats.</title>
        <authorList>
            <person name="Palmer J.M."/>
            <person name="Drees K.P."/>
            <person name="Foster J.T."/>
            <person name="Lindner D.L."/>
        </authorList>
    </citation>
    <scope>NUCLEOTIDE SEQUENCE [LARGE SCALE GENOMIC DNA]</scope>
    <source>
        <strain evidence="6 7">UAMH 10579</strain>
    </source>
</reference>
<reference evidence="7" key="2">
    <citation type="journal article" date="2018" name="Nat. Commun.">
        <title>Extreme sensitivity to ultraviolet light in the fungal pathogen causing white-nose syndrome of bats.</title>
        <authorList>
            <person name="Palmer J.M."/>
            <person name="Drees K.P."/>
            <person name="Foster J.T."/>
            <person name="Lindner D.L."/>
        </authorList>
    </citation>
    <scope>NUCLEOTIDE SEQUENCE [LARGE SCALE GENOMIC DNA]</scope>
    <source>
        <strain evidence="7">UAMH 10579</strain>
    </source>
</reference>
<feature type="domain" description="MYND-type" evidence="5">
    <location>
        <begin position="9"/>
        <end position="46"/>
    </location>
</feature>
<name>A0A1B8GWZ5_9PEZI</name>
<dbReference type="PROSITE" id="PS50865">
    <property type="entry name" value="ZF_MYND_2"/>
    <property type="match status" value="1"/>
</dbReference>
<keyword evidence="7" id="KW-1185">Reference proteome</keyword>
<evidence type="ECO:0000256" key="4">
    <source>
        <dbReference type="PROSITE-ProRule" id="PRU00134"/>
    </source>
</evidence>
<dbReference type="Gene3D" id="6.10.140.2220">
    <property type="match status" value="1"/>
</dbReference>
<evidence type="ECO:0000256" key="2">
    <source>
        <dbReference type="ARBA" id="ARBA00022771"/>
    </source>
</evidence>
<dbReference type="SUPFAM" id="SSF144232">
    <property type="entry name" value="HIT/MYND zinc finger-like"/>
    <property type="match status" value="1"/>
</dbReference>
<gene>
    <name evidence="6" type="ORF">VE01_01667</name>
</gene>
<dbReference type="InterPro" id="IPR002893">
    <property type="entry name" value="Znf_MYND"/>
</dbReference>
<organism evidence="6 7">
    <name type="scientific">Pseudogymnoascus verrucosus</name>
    <dbReference type="NCBI Taxonomy" id="342668"/>
    <lineage>
        <taxon>Eukaryota</taxon>
        <taxon>Fungi</taxon>
        <taxon>Dikarya</taxon>
        <taxon>Ascomycota</taxon>
        <taxon>Pezizomycotina</taxon>
        <taxon>Leotiomycetes</taxon>
        <taxon>Thelebolales</taxon>
        <taxon>Thelebolaceae</taxon>
        <taxon>Pseudogymnoascus</taxon>
    </lineage>
</organism>
<dbReference type="STRING" id="342668.A0A1B8GWZ5"/>
<keyword evidence="3" id="KW-0862">Zinc</keyword>
<dbReference type="EMBL" id="KV460209">
    <property type="protein sequence ID" value="OBU00354.1"/>
    <property type="molecule type" value="Genomic_DNA"/>
</dbReference>
<evidence type="ECO:0000256" key="1">
    <source>
        <dbReference type="ARBA" id="ARBA00022723"/>
    </source>
</evidence>
<dbReference type="Proteomes" id="UP000091956">
    <property type="component" value="Unassembled WGS sequence"/>
</dbReference>
<evidence type="ECO:0000313" key="6">
    <source>
        <dbReference type="EMBL" id="OBU00354.1"/>
    </source>
</evidence>
<accession>A0A1B8GWZ5</accession>
<evidence type="ECO:0000259" key="5">
    <source>
        <dbReference type="PROSITE" id="PS50865"/>
    </source>
</evidence>
<dbReference type="GeneID" id="28835053"/>
<dbReference type="AlphaFoldDB" id="A0A1B8GWZ5"/>
<dbReference type="OrthoDB" id="5952526at2759"/>
<sequence>MSLNPTLSCPICGAKEGLSRCAGCKVTFYCSQEHLISDRPDHEGACKDVKKARIALEDEEATLRAAPGDFMPAGETIFEDEAGYFWGIVKTRPYMRARYALVEALLEISTYAAVDAALNHLLDMLRLCRSDNMGVRDAVPALFLRLGKDQECYDFVKWWASTGERSDYDWGDLDEPYLDLKDQNALEPPVLFARADLSHSISVTLLKIRILFDLQALKSAAAIGQKLPQEVLDNIRNQMASNIISQRRDIIESDNLDPLIDDFQTQVSDMYNAVDKSNRYFWPALLRPGDNLTARPGSYSSGSKEEMQLKLLYSYNSWAETPGAIDYIRMLAADRNW</sequence>
<evidence type="ECO:0000256" key="3">
    <source>
        <dbReference type="ARBA" id="ARBA00022833"/>
    </source>
</evidence>
<evidence type="ECO:0000313" key="7">
    <source>
        <dbReference type="Proteomes" id="UP000091956"/>
    </source>
</evidence>
<proteinExistence type="predicted"/>
<dbReference type="PROSITE" id="PS01360">
    <property type="entry name" value="ZF_MYND_1"/>
    <property type="match status" value="1"/>
</dbReference>
<dbReference type="RefSeq" id="XP_018134086.1">
    <property type="nucleotide sequence ID" value="XM_018271185.2"/>
</dbReference>